<comment type="caution">
    <text evidence="12">The sequence shown here is derived from an EMBL/GenBank/DDBJ whole genome shotgun (WGS) entry which is preliminary data.</text>
</comment>
<gene>
    <name evidence="12" type="ORF">GGR05_001509</name>
</gene>
<comment type="similarity">
    <text evidence="3">Belongs to the class-V pyridoxal-phosphate-dependent aminotransferase family. NifS/IscS subfamily.</text>
</comment>
<evidence type="ECO:0000256" key="2">
    <source>
        <dbReference type="ARBA" id="ARBA00003120"/>
    </source>
</evidence>
<dbReference type="InterPro" id="IPR016454">
    <property type="entry name" value="Cysteine_dSase"/>
</dbReference>
<name>A0A7W6BX67_9HYPH</name>
<dbReference type="SUPFAM" id="SSF53383">
    <property type="entry name" value="PLP-dependent transferases"/>
    <property type="match status" value="1"/>
</dbReference>
<dbReference type="RefSeq" id="WP_210283991.1">
    <property type="nucleotide sequence ID" value="NZ_FOOA01000002.1"/>
</dbReference>
<evidence type="ECO:0000259" key="11">
    <source>
        <dbReference type="Pfam" id="PF00266"/>
    </source>
</evidence>
<dbReference type="PANTHER" id="PTHR11601">
    <property type="entry name" value="CYSTEINE DESULFURYLASE FAMILY MEMBER"/>
    <property type="match status" value="1"/>
</dbReference>
<keyword evidence="6" id="KW-0479">Metal-binding</keyword>
<proteinExistence type="inferred from homology"/>
<dbReference type="GO" id="GO:0046872">
    <property type="term" value="F:metal ion binding"/>
    <property type="evidence" value="ECO:0007669"/>
    <property type="project" value="UniProtKB-KW"/>
</dbReference>
<evidence type="ECO:0000256" key="5">
    <source>
        <dbReference type="ARBA" id="ARBA00022679"/>
    </source>
</evidence>
<evidence type="ECO:0000256" key="8">
    <source>
        <dbReference type="ARBA" id="ARBA00023004"/>
    </source>
</evidence>
<accession>A0A7W6BX67</accession>
<dbReference type="Pfam" id="PF00266">
    <property type="entry name" value="Aminotran_5"/>
    <property type="match status" value="1"/>
</dbReference>
<dbReference type="Gene3D" id="1.10.260.50">
    <property type="match status" value="1"/>
</dbReference>
<organism evidence="12 13">
    <name type="scientific">Aureimonas phyllosphaerae</name>
    <dbReference type="NCBI Taxonomy" id="1166078"/>
    <lineage>
        <taxon>Bacteria</taxon>
        <taxon>Pseudomonadati</taxon>
        <taxon>Pseudomonadota</taxon>
        <taxon>Alphaproteobacteria</taxon>
        <taxon>Hyphomicrobiales</taxon>
        <taxon>Aurantimonadaceae</taxon>
        <taxon>Aureimonas</taxon>
    </lineage>
</organism>
<evidence type="ECO:0000256" key="7">
    <source>
        <dbReference type="ARBA" id="ARBA00022898"/>
    </source>
</evidence>
<dbReference type="Gene3D" id="3.40.640.10">
    <property type="entry name" value="Type I PLP-dependent aspartate aminotransferase-like (Major domain)"/>
    <property type="match status" value="1"/>
</dbReference>
<keyword evidence="5 12" id="KW-0808">Transferase</keyword>
<reference evidence="12 13" key="1">
    <citation type="submission" date="2020-08" db="EMBL/GenBank/DDBJ databases">
        <title>Genomic Encyclopedia of Type Strains, Phase IV (KMG-IV): sequencing the most valuable type-strain genomes for metagenomic binning, comparative biology and taxonomic classification.</title>
        <authorList>
            <person name="Goeker M."/>
        </authorList>
    </citation>
    <scope>NUCLEOTIDE SEQUENCE [LARGE SCALE GENOMIC DNA]</scope>
    <source>
        <strain evidence="12 13">DSM 25024</strain>
    </source>
</reference>
<feature type="domain" description="Aminotransferase class V" evidence="11">
    <location>
        <begin position="3"/>
        <end position="367"/>
    </location>
</feature>
<dbReference type="GO" id="GO:0031071">
    <property type="term" value="F:cysteine desulfurase activity"/>
    <property type="evidence" value="ECO:0007669"/>
    <property type="project" value="UniProtKB-EC"/>
</dbReference>
<dbReference type="Gene3D" id="3.90.1150.10">
    <property type="entry name" value="Aspartate Aminotransferase, domain 1"/>
    <property type="match status" value="1"/>
</dbReference>
<comment type="function">
    <text evidence="2">Catalyzes the removal of elemental sulfur atoms from cysteine to produce alanine. Seems to participate in the biosynthesis of the nitrogenase metalloclusters by providing the inorganic sulfur required for the Fe-S core formation.</text>
</comment>
<evidence type="ECO:0000256" key="6">
    <source>
        <dbReference type="ARBA" id="ARBA00022723"/>
    </source>
</evidence>
<evidence type="ECO:0000313" key="13">
    <source>
        <dbReference type="Proteomes" id="UP000531216"/>
    </source>
</evidence>
<keyword evidence="8" id="KW-0408">Iron</keyword>
<sequence length="388" mass="40046">MRVYLDHNASAPLLQPARDAIVAALGVFGNPSSVHTEGRTARSIVAKARSEVAALAGAEGEAVVFTSGATEAASTCLTPHWMRDGQSLLFPRLAVVDTDHPCIREGGRFAFADVTRLPVRSDGTLRLDALDAWLAAGSAGLMAFCEANSETGVVQPTEAIVERCRTAGAVVVCDSVQAAGRMPLEALRRGADAMILSAHKIGGPKGIGAFVLGSPMMRPAPLLTGGAQETRQRAGTEAVPLIAGFGAAAQAVRDEVSRPADMLALRQQLETGLLTLAPEFIVLGAEAPRLPQTVMIHHPALRAETAQIAMDLAGFAVSAGSACSSGKIGGSTVLEAMARGGAAIDPSQGGIRVSFGRETGAAEIDRFLAAFASFWARHAGTAPIQQVA</sequence>
<dbReference type="PANTHER" id="PTHR11601:SF34">
    <property type="entry name" value="CYSTEINE DESULFURASE"/>
    <property type="match status" value="1"/>
</dbReference>
<evidence type="ECO:0000256" key="10">
    <source>
        <dbReference type="ARBA" id="ARBA00050776"/>
    </source>
</evidence>
<dbReference type="InterPro" id="IPR000192">
    <property type="entry name" value="Aminotrans_V_dom"/>
</dbReference>
<dbReference type="GO" id="GO:0051536">
    <property type="term" value="F:iron-sulfur cluster binding"/>
    <property type="evidence" value="ECO:0007669"/>
    <property type="project" value="UniProtKB-KW"/>
</dbReference>
<dbReference type="InterPro" id="IPR015421">
    <property type="entry name" value="PyrdxlP-dep_Trfase_major"/>
</dbReference>
<dbReference type="InterPro" id="IPR015422">
    <property type="entry name" value="PyrdxlP-dep_Trfase_small"/>
</dbReference>
<evidence type="ECO:0000256" key="1">
    <source>
        <dbReference type="ARBA" id="ARBA00001933"/>
    </source>
</evidence>
<dbReference type="EMBL" id="JACIDO010000002">
    <property type="protein sequence ID" value="MBB3935381.1"/>
    <property type="molecule type" value="Genomic_DNA"/>
</dbReference>
<dbReference type="AlphaFoldDB" id="A0A7W6BX67"/>
<protein>
    <recommendedName>
        <fullName evidence="4">Cysteine desulfurase</fullName>
    </recommendedName>
</protein>
<evidence type="ECO:0000256" key="3">
    <source>
        <dbReference type="ARBA" id="ARBA00006490"/>
    </source>
</evidence>
<keyword evidence="13" id="KW-1185">Reference proteome</keyword>
<evidence type="ECO:0000313" key="12">
    <source>
        <dbReference type="EMBL" id="MBB3935381.1"/>
    </source>
</evidence>
<evidence type="ECO:0000256" key="9">
    <source>
        <dbReference type="ARBA" id="ARBA00023014"/>
    </source>
</evidence>
<comment type="catalytic activity">
    <reaction evidence="10">
        <text>(sulfur carrier)-H + L-cysteine = (sulfur carrier)-SH + L-alanine</text>
        <dbReference type="Rhea" id="RHEA:43892"/>
        <dbReference type="Rhea" id="RHEA-COMP:14737"/>
        <dbReference type="Rhea" id="RHEA-COMP:14739"/>
        <dbReference type="ChEBI" id="CHEBI:29917"/>
        <dbReference type="ChEBI" id="CHEBI:35235"/>
        <dbReference type="ChEBI" id="CHEBI:57972"/>
        <dbReference type="ChEBI" id="CHEBI:64428"/>
        <dbReference type="EC" id="2.8.1.7"/>
    </reaction>
</comment>
<dbReference type="PIRSF" id="PIRSF005572">
    <property type="entry name" value="NifS"/>
    <property type="match status" value="1"/>
</dbReference>
<dbReference type="Proteomes" id="UP000531216">
    <property type="component" value="Unassembled WGS sequence"/>
</dbReference>
<evidence type="ECO:0000256" key="4">
    <source>
        <dbReference type="ARBA" id="ARBA00013558"/>
    </source>
</evidence>
<keyword evidence="9" id="KW-0411">Iron-sulfur</keyword>
<keyword evidence="7" id="KW-0663">Pyridoxal phosphate</keyword>
<dbReference type="InterPro" id="IPR015424">
    <property type="entry name" value="PyrdxlP-dep_Trfase"/>
</dbReference>
<comment type="cofactor">
    <cofactor evidence="1">
        <name>pyridoxal 5'-phosphate</name>
        <dbReference type="ChEBI" id="CHEBI:597326"/>
    </cofactor>
</comment>